<reference evidence="6 7" key="1">
    <citation type="submission" date="2017-06" db="EMBL/GenBank/DDBJ databases">
        <title>Comparative genomic analysis of Ambrosia Fusariam Clade fungi.</title>
        <authorList>
            <person name="Stajich J.E."/>
            <person name="Carrillo J."/>
            <person name="Kijimoto T."/>
            <person name="Eskalen A."/>
            <person name="O'Donnell K."/>
            <person name="Kasson M."/>
        </authorList>
    </citation>
    <scope>NUCLEOTIDE SEQUENCE [LARGE SCALE GENOMIC DNA]</scope>
    <source>
        <strain evidence="6 7">NRRL62579</strain>
    </source>
</reference>
<dbReference type="PANTHER" id="PTHR12176">
    <property type="entry name" value="SAM-DEPENDENT METHYLTRANSFERASE SUPERFAMILY PROTEIN"/>
    <property type="match status" value="1"/>
</dbReference>
<comment type="similarity">
    <text evidence="1">Belongs to the methyltransferase superfamily.</text>
</comment>
<evidence type="ECO:0000313" key="7">
    <source>
        <dbReference type="Proteomes" id="UP000287144"/>
    </source>
</evidence>
<dbReference type="EMBL" id="NKCK01000197">
    <property type="protein sequence ID" value="RSL92748.1"/>
    <property type="molecule type" value="Genomic_DNA"/>
</dbReference>
<dbReference type="AlphaFoldDB" id="A0A428SSK8"/>
<proteinExistence type="inferred from homology"/>
<dbReference type="InterPro" id="IPR051419">
    <property type="entry name" value="Lys/N-term_MeTrsfase_sf"/>
</dbReference>
<dbReference type="InterPro" id="IPR025714">
    <property type="entry name" value="Methyltranfer_dom"/>
</dbReference>
<sequence>MTLFHYGNSRQTKDSFKLPPRRRGFSRLLSRSKSHSPAPNRTQIDIGKVNETKRSSSLPGTGEEPRGSTSSLVDRKDAMPKISREAVPKEILAISKGDTYDANTVDHFDFGGGSLALARLSFSFSFLLTTPLSIPMTVENDQALSHSEYWDERYSKSDGAAPTHEWFRSSDDLEQFFQKNLFEADGLKPSDNPLILHLGSGDSVIPVELASRGYKRQLCVDFSPTVVDLMTERHAEVEGIEWKLMDVRDMAGVSDKSIDVAFDKGTLDAMIHGSPWNPPQTVKENTSGYLEEVHRVLKDDGVFLYVTFRQPHFMKPLLNPVGAWDMDIQVLSDAGSFDYYGYMIRKEGTG</sequence>
<accession>A0A428SSK8</accession>
<keyword evidence="2" id="KW-0489">Methyltransferase</keyword>
<feature type="domain" description="Methyltransferase" evidence="5">
    <location>
        <begin position="195"/>
        <end position="309"/>
    </location>
</feature>
<dbReference type="Proteomes" id="UP000287144">
    <property type="component" value="Unassembled WGS sequence"/>
</dbReference>
<evidence type="ECO:0000256" key="3">
    <source>
        <dbReference type="ARBA" id="ARBA00022679"/>
    </source>
</evidence>
<evidence type="ECO:0000256" key="1">
    <source>
        <dbReference type="ARBA" id="ARBA00008361"/>
    </source>
</evidence>
<feature type="compositionally biased region" description="Basic residues" evidence="4">
    <location>
        <begin position="19"/>
        <end position="34"/>
    </location>
</feature>
<dbReference type="GO" id="GO:0008757">
    <property type="term" value="F:S-adenosylmethionine-dependent methyltransferase activity"/>
    <property type="evidence" value="ECO:0007669"/>
    <property type="project" value="InterPro"/>
</dbReference>
<name>A0A428SSK8_9HYPO</name>
<feature type="region of interest" description="Disordered" evidence="4">
    <location>
        <begin position="1"/>
        <end position="80"/>
    </location>
</feature>
<keyword evidence="7" id="KW-1185">Reference proteome</keyword>
<dbReference type="SUPFAM" id="SSF53335">
    <property type="entry name" value="S-adenosyl-L-methionine-dependent methyltransferases"/>
    <property type="match status" value="1"/>
</dbReference>
<dbReference type="CDD" id="cd02440">
    <property type="entry name" value="AdoMet_MTases"/>
    <property type="match status" value="1"/>
</dbReference>
<comment type="caution">
    <text evidence="6">The sequence shown here is derived from an EMBL/GenBank/DDBJ whole genome shotgun (WGS) entry which is preliminary data.</text>
</comment>
<evidence type="ECO:0000313" key="6">
    <source>
        <dbReference type="EMBL" id="RSL92748.1"/>
    </source>
</evidence>
<dbReference type="GO" id="GO:0032259">
    <property type="term" value="P:methylation"/>
    <property type="evidence" value="ECO:0007669"/>
    <property type="project" value="UniProtKB-KW"/>
</dbReference>
<evidence type="ECO:0000256" key="4">
    <source>
        <dbReference type="SAM" id="MobiDB-lite"/>
    </source>
</evidence>
<organism evidence="6 7">
    <name type="scientific">Fusarium oligoseptatum</name>
    <dbReference type="NCBI Taxonomy" id="2604345"/>
    <lineage>
        <taxon>Eukaryota</taxon>
        <taxon>Fungi</taxon>
        <taxon>Dikarya</taxon>
        <taxon>Ascomycota</taxon>
        <taxon>Pezizomycotina</taxon>
        <taxon>Sordariomycetes</taxon>
        <taxon>Hypocreomycetidae</taxon>
        <taxon>Hypocreales</taxon>
        <taxon>Nectriaceae</taxon>
        <taxon>Fusarium</taxon>
        <taxon>Fusarium solani species complex</taxon>
    </lineage>
</organism>
<evidence type="ECO:0000259" key="5">
    <source>
        <dbReference type="Pfam" id="PF13847"/>
    </source>
</evidence>
<keyword evidence="3" id="KW-0808">Transferase</keyword>
<gene>
    <name evidence="6" type="ORF">CEP52_013652</name>
</gene>
<dbReference type="Gene3D" id="3.40.50.150">
    <property type="entry name" value="Vaccinia Virus protein VP39"/>
    <property type="match status" value="1"/>
</dbReference>
<evidence type="ECO:0000256" key="2">
    <source>
        <dbReference type="ARBA" id="ARBA00022603"/>
    </source>
</evidence>
<dbReference type="PANTHER" id="PTHR12176:SF80">
    <property type="entry name" value="EEF1A LYSINE METHYLTRANSFERASE 4"/>
    <property type="match status" value="1"/>
</dbReference>
<protein>
    <recommendedName>
        <fullName evidence="5">Methyltransferase domain-containing protein</fullName>
    </recommendedName>
</protein>
<dbReference type="STRING" id="1325735.A0A428SSK8"/>
<dbReference type="Pfam" id="PF13847">
    <property type="entry name" value="Methyltransf_31"/>
    <property type="match status" value="1"/>
</dbReference>
<dbReference type="InterPro" id="IPR029063">
    <property type="entry name" value="SAM-dependent_MTases_sf"/>
</dbReference>